<comment type="caution">
    <text evidence="2">The sequence shown here is derived from an EMBL/GenBank/DDBJ whole genome shotgun (WGS) entry which is preliminary data.</text>
</comment>
<feature type="transmembrane region" description="Helical" evidence="1">
    <location>
        <begin position="222"/>
        <end position="248"/>
    </location>
</feature>
<feature type="transmembrane region" description="Helical" evidence="1">
    <location>
        <begin position="192"/>
        <end position="210"/>
    </location>
</feature>
<protein>
    <submittedName>
        <fullName evidence="2">DUF1614 domain-containing protein</fullName>
    </submittedName>
</protein>
<keyword evidence="1" id="KW-1133">Transmembrane helix</keyword>
<dbReference type="AlphaFoldDB" id="A0A7J3TAA6"/>
<feature type="transmembrane region" description="Helical" evidence="1">
    <location>
        <begin position="103"/>
        <end position="124"/>
    </location>
</feature>
<organism evidence="2">
    <name type="scientific">Candidatus Aciduliprofundum boonei</name>
    <dbReference type="NCBI Taxonomy" id="379547"/>
    <lineage>
        <taxon>Archaea</taxon>
        <taxon>Methanobacteriati</taxon>
        <taxon>Thermoplasmatota</taxon>
        <taxon>DHVE2 group</taxon>
        <taxon>Candidatus Aciduliprofundum</taxon>
    </lineage>
</organism>
<feature type="transmembrane region" description="Helical" evidence="1">
    <location>
        <begin position="47"/>
        <end position="67"/>
    </location>
</feature>
<keyword evidence="1" id="KW-0812">Transmembrane</keyword>
<dbReference type="InterPro" id="IPR011672">
    <property type="entry name" value="DUF1614"/>
</dbReference>
<proteinExistence type="predicted"/>
<feature type="transmembrane region" description="Helical" evidence="1">
    <location>
        <begin position="136"/>
        <end position="155"/>
    </location>
</feature>
<evidence type="ECO:0000313" key="2">
    <source>
        <dbReference type="EMBL" id="HHE75871.1"/>
    </source>
</evidence>
<keyword evidence="1" id="KW-0472">Membrane</keyword>
<reference evidence="2" key="1">
    <citation type="journal article" date="2020" name="mSystems">
        <title>Genome- and Community-Level Interaction Insights into Carbon Utilization and Element Cycling Functions of Hydrothermarchaeota in Hydrothermal Sediment.</title>
        <authorList>
            <person name="Zhou Z."/>
            <person name="Liu Y."/>
            <person name="Xu W."/>
            <person name="Pan J."/>
            <person name="Luo Z.H."/>
            <person name="Li M."/>
        </authorList>
    </citation>
    <scope>NUCLEOTIDE SEQUENCE [LARGE SCALE GENOMIC DNA]</scope>
    <source>
        <strain evidence="2">HyVt-85</strain>
    </source>
</reference>
<accession>A0A7J3TAA6</accession>
<dbReference type="EMBL" id="DRTM01000136">
    <property type="protein sequence ID" value="HHE75871.1"/>
    <property type="molecule type" value="Genomic_DNA"/>
</dbReference>
<gene>
    <name evidence="2" type="ORF">ENL31_01930</name>
</gene>
<dbReference type="Pfam" id="PF07758">
    <property type="entry name" value="DUF1614"/>
    <property type="match status" value="1"/>
</dbReference>
<feature type="transmembrane region" description="Helical" evidence="1">
    <location>
        <begin position="162"/>
        <end position="186"/>
    </location>
</feature>
<feature type="transmembrane region" description="Helical" evidence="1">
    <location>
        <begin position="18"/>
        <end position="41"/>
    </location>
</feature>
<dbReference type="Proteomes" id="UP000886130">
    <property type="component" value="Unassembled WGS sequence"/>
</dbReference>
<name>A0A7J3TAA6_9ARCH</name>
<evidence type="ECO:0000256" key="1">
    <source>
        <dbReference type="SAM" id="Phobius"/>
    </source>
</evidence>
<sequence>MSSYGENKILIFQPMSPIYFIFLLFISIFLLPYLILTGIIFGHALEVPPYIVLLIFLLSLFGSYANIRIKEVESIQPIIYLREAYFFGVRWRIPEIRYGPGKMVIAINVGGALVPLFFSLYLLIFSVPTHEINPLISYVKILVAFIVVTLVVHSFAKPIRGIGIAIPSFIPPLISAIVAAILFPIYTRTNPFIIAYVAGTLGTLVGADLLNWKKIPELGAPMASIGGAGVFDGVYMTGLAAVLILWLFI</sequence>